<evidence type="ECO:0000313" key="2">
    <source>
        <dbReference type="EMBL" id="NWW64205.1"/>
    </source>
</evidence>
<feature type="non-terminal residue" evidence="2">
    <location>
        <position position="1"/>
    </location>
</feature>
<dbReference type="Proteomes" id="UP000542689">
    <property type="component" value="Unassembled WGS sequence"/>
</dbReference>
<accession>A0A7K6PUD4</accession>
<gene>
    <name evidence="2" type="primary">Env1_2</name>
    <name evidence="2" type="ORF">IFRKOW_R14974</name>
</gene>
<feature type="non-terminal residue" evidence="2">
    <location>
        <position position="296"/>
    </location>
</feature>
<dbReference type="SUPFAM" id="SSF58069">
    <property type="entry name" value="Virus ectodomain"/>
    <property type="match status" value="1"/>
</dbReference>
<dbReference type="PANTHER" id="PTHR10424">
    <property type="entry name" value="VIRAL ENVELOPE PROTEIN"/>
    <property type="match status" value="1"/>
</dbReference>
<protein>
    <submittedName>
        <fullName evidence="2">ENV1 protein</fullName>
    </submittedName>
</protein>
<dbReference type="InterPro" id="IPR018154">
    <property type="entry name" value="TLV/ENV_coat_polyprotein"/>
</dbReference>
<name>A0A7K6PUD4_9CORV</name>
<dbReference type="EMBL" id="VZRS01009943">
    <property type="protein sequence ID" value="NWW64205.1"/>
    <property type="molecule type" value="Genomic_DNA"/>
</dbReference>
<keyword evidence="1" id="KW-0812">Transmembrane</keyword>
<evidence type="ECO:0000313" key="3">
    <source>
        <dbReference type="Proteomes" id="UP000542689"/>
    </source>
</evidence>
<dbReference type="PANTHER" id="PTHR10424:SF82">
    <property type="entry name" value="ENVELOPE GLYCOPROTEIN-RELATED"/>
    <property type="match status" value="1"/>
</dbReference>
<organism evidence="2 3">
    <name type="scientific">Ifrita kowaldi</name>
    <name type="common">blue-capped ifrita</name>
    <dbReference type="NCBI Taxonomy" id="461245"/>
    <lineage>
        <taxon>Eukaryota</taxon>
        <taxon>Metazoa</taxon>
        <taxon>Chordata</taxon>
        <taxon>Craniata</taxon>
        <taxon>Vertebrata</taxon>
        <taxon>Euteleostomi</taxon>
        <taxon>Archelosauria</taxon>
        <taxon>Archosauria</taxon>
        <taxon>Dinosauria</taxon>
        <taxon>Saurischia</taxon>
        <taxon>Theropoda</taxon>
        <taxon>Coelurosauria</taxon>
        <taxon>Aves</taxon>
        <taxon>Neognathae</taxon>
        <taxon>Neoaves</taxon>
        <taxon>Telluraves</taxon>
        <taxon>Australaves</taxon>
        <taxon>Passeriformes</taxon>
        <taxon>Corvoidea</taxon>
        <taxon>Cinclosomatidae</taxon>
        <taxon>Ifrita</taxon>
    </lineage>
</organism>
<keyword evidence="1" id="KW-0472">Membrane</keyword>
<reference evidence="2 3" key="1">
    <citation type="submission" date="2019-09" db="EMBL/GenBank/DDBJ databases">
        <title>Bird 10,000 Genomes (B10K) Project - Family phase.</title>
        <authorList>
            <person name="Zhang G."/>
        </authorList>
    </citation>
    <scope>NUCLEOTIDE SEQUENCE [LARGE SCALE GENOMIC DNA]</scope>
    <source>
        <strain evidence="2">B10K-DU-029-41</strain>
        <tissue evidence="2">Liver</tissue>
    </source>
</reference>
<proteinExistence type="predicted"/>
<sequence length="296" mass="33790">KRHLCQIITMLKEEKPAEWLLPAANTKWVCSNIGITPCISLKQFNESKDYCIQVAIVPKIIYHPKDFVYGHHTTQEHHLAKREPFTALTIATLLTIGGVRAATGITSLVSQHKEFRSLRIAVDEDLSRIKKSIDALEKSVRSLSEVLLQNRRGLDLLFLQQGGLCVALKKECCVYADHTGIVRDTMAKLRKGLKKWRKEWEAQQSWYESWFNHSPWLTTLLSTIAGPLLVLVLGLTFGPGIFNKLTSIVKGRLEAVHLMPMRAKDEPVKENIEVEETLMLSHQELKRFSEQNDKRK</sequence>
<keyword evidence="1" id="KW-1133">Transmembrane helix</keyword>
<evidence type="ECO:0000256" key="1">
    <source>
        <dbReference type="SAM" id="Phobius"/>
    </source>
</evidence>
<keyword evidence="3" id="KW-1185">Reference proteome</keyword>
<dbReference type="CDD" id="cd09851">
    <property type="entry name" value="HTLV-1-like_HR1-HR2"/>
    <property type="match status" value="1"/>
</dbReference>
<dbReference type="Gene3D" id="1.10.287.210">
    <property type="match status" value="1"/>
</dbReference>
<dbReference type="AlphaFoldDB" id="A0A7K6PUD4"/>
<comment type="caution">
    <text evidence="2">The sequence shown here is derived from an EMBL/GenBank/DDBJ whole genome shotgun (WGS) entry which is preliminary data.</text>
</comment>
<dbReference type="Pfam" id="PF00429">
    <property type="entry name" value="TLV_coat"/>
    <property type="match status" value="1"/>
</dbReference>
<feature type="transmembrane region" description="Helical" evidence="1">
    <location>
        <begin position="216"/>
        <end position="242"/>
    </location>
</feature>